<dbReference type="PANTHER" id="PTHR42781">
    <property type="entry name" value="SPERMIDINE/PUTRESCINE IMPORT ATP-BINDING PROTEIN POTA"/>
    <property type="match status" value="1"/>
</dbReference>
<dbReference type="PROSITE" id="PS00211">
    <property type="entry name" value="ABC_TRANSPORTER_1"/>
    <property type="match status" value="1"/>
</dbReference>
<evidence type="ECO:0000256" key="3">
    <source>
        <dbReference type="ARBA" id="ARBA00022840"/>
    </source>
</evidence>
<dbReference type="InterPro" id="IPR027417">
    <property type="entry name" value="P-loop_NTPase"/>
</dbReference>
<dbReference type="PROSITE" id="PS50893">
    <property type="entry name" value="ABC_TRANSPORTER_2"/>
    <property type="match status" value="1"/>
</dbReference>
<evidence type="ECO:0000256" key="2">
    <source>
        <dbReference type="ARBA" id="ARBA00022741"/>
    </source>
</evidence>
<keyword evidence="3" id="KW-0067">ATP-binding</keyword>
<accession>A0A383F1G7</accession>
<evidence type="ECO:0000313" key="5">
    <source>
        <dbReference type="EMBL" id="SVE62779.1"/>
    </source>
</evidence>
<dbReference type="InterPro" id="IPR050093">
    <property type="entry name" value="ABC_SmlMolc_Importer"/>
</dbReference>
<evidence type="ECO:0000259" key="4">
    <source>
        <dbReference type="PROSITE" id="PS50893"/>
    </source>
</evidence>
<dbReference type="GO" id="GO:0016887">
    <property type="term" value="F:ATP hydrolysis activity"/>
    <property type="evidence" value="ECO:0007669"/>
    <property type="project" value="InterPro"/>
</dbReference>
<dbReference type="SMART" id="SM00382">
    <property type="entry name" value="AAA"/>
    <property type="match status" value="1"/>
</dbReference>
<dbReference type="AlphaFoldDB" id="A0A383F1G7"/>
<dbReference type="InterPro" id="IPR017871">
    <property type="entry name" value="ABC_transporter-like_CS"/>
</dbReference>
<dbReference type="Gene3D" id="3.40.50.300">
    <property type="entry name" value="P-loop containing nucleotide triphosphate hydrolases"/>
    <property type="match status" value="1"/>
</dbReference>
<keyword evidence="1" id="KW-0813">Transport</keyword>
<feature type="domain" description="ABC transporter" evidence="4">
    <location>
        <begin position="1"/>
        <end position="208"/>
    </location>
</feature>
<dbReference type="Pfam" id="PF00005">
    <property type="entry name" value="ABC_tran"/>
    <property type="match status" value="1"/>
</dbReference>
<organism evidence="5">
    <name type="scientific">marine metagenome</name>
    <dbReference type="NCBI Taxonomy" id="408172"/>
    <lineage>
        <taxon>unclassified sequences</taxon>
        <taxon>metagenomes</taxon>
        <taxon>ecological metagenomes</taxon>
    </lineage>
</organism>
<proteinExistence type="predicted"/>
<dbReference type="SUPFAM" id="SSF52540">
    <property type="entry name" value="P-loop containing nucleoside triphosphate hydrolases"/>
    <property type="match status" value="1"/>
</dbReference>
<feature type="non-terminal residue" evidence="5">
    <location>
        <position position="208"/>
    </location>
</feature>
<name>A0A383F1G7_9ZZZZ</name>
<protein>
    <recommendedName>
        <fullName evidence="4">ABC transporter domain-containing protein</fullName>
    </recommendedName>
</protein>
<dbReference type="InterPro" id="IPR003439">
    <property type="entry name" value="ABC_transporter-like_ATP-bd"/>
</dbReference>
<dbReference type="EMBL" id="UINC01230583">
    <property type="protein sequence ID" value="SVE62779.1"/>
    <property type="molecule type" value="Genomic_DNA"/>
</dbReference>
<dbReference type="GO" id="GO:0005524">
    <property type="term" value="F:ATP binding"/>
    <property type="evidence" value="ECO:0007669"/>
    <property type="project" value="UniProtKB-KW"/>
</dbReference>
<evidence type="ECO:0000256" key="1">
    <source>
        <dbReference type="ARBA" id="ARBA00022448"/>
    </source>
</evidence>
<reference evidence="5" key="1">
    <citation type="submission" date="2018-05" db="EMBL/GenBank/DDBJ databases">
        <authorList>
            <person name="Lanie J.A."/>
            <person name="Ng W.-L."/>
            <person name="Kazmierczak K.M."/>
            <person name="Andrzejewski T.M."/>
            <person name="Davidsen T.M."/>
            <person name="Wayne K.J."/>
            <person name="Tettelin H."/>
            <person name="Glass J.I."/>
            <person name="Rusch D."/>
            <person name="Podicherti R."/>
            <person name="Tsui H.-C.T."/>
            <person name="Winkler M.E."/>
        </authorList>
    </citation>
    <scope>NUCLEOTIDE SEQUENCE</scope>
</reference>
<dbReference type="PANTHER" id="PTHR42781:SF4">
    <property type="entry name" value="SPERMIDINE_PUTRESCINE IMPORT ATP-BINDING PROTEIN POTA"/>
    <property type="match status" value="1"/>
</dbReference>
<sequence>MKDSLKFNFTTHLGSFKLQAQSEFQNGINALWGKSGSGKTTFFNSLSGFLNKIEGEIIFNNKKFFLSSEKINLSPENRNLAYVEQQNMLFNNMNVLKNIEFGYKFSKQMAKQITPSDAVSLFDLKEYELSSINQLSGGQLQRVALARAFASNSPLMLLDEPLNALDLSSRKTIMQTINDLNKSLENMIILVTHSPLEVLNHADAILHV</sequence>
<dbReference type="InterPro" id="IPR003593">
    <property type="entry name" value="AAA+_ATPase"/>
</dbReference>
<gene>
    <name evidence="5" type="ORF">METZ01_LOCUS515633</name>
</gene>
<keyword evidence="2" id="KW-0547">Nucleotide-binding</keyword>